<dbReference type="Proteomes" id="UP000694680">
    <property type="component" value="Chromosome 10"/>
</dbReference>
<protein>
    <recommendedName>
        <fullName evidence="2">Transposase Tc1-like domain-containing protein</fullName>
    </recommendedName>
</protein>
<name>A0A8C5HUA9_GOUWI</name>
<dbReference type="GO" id="GO:0006313">
    <property type="term" value="P:DNA transposition"/>
    <property type="evidence" value="ECO:0007669"/>
    <property type="project" value="InterPro"/>
</dbReference>
<keyword evidence="4" id="KW-1185">Reference proteome</keyword>
<feature type="compositionally biased region" description="Basic residues" evidence="1">
    <location>
        <begin position="94"/>
        <end position="103"/>
    </location>
</feature>
<proteinExistence type="predicted"/>
<feature type="domain" description="Transposase Tc1-like" evidence="2">
    <location>
        <begin position="55"/>
        <end position="114"/>
    </location>
</feature>
<dbReference type="SUPFAM" id="SSF46689">
    <property type="entry name" value="Homeodomain-like"/>
    <property type="match status" value="1"/>
</dbReference>
<reference evidence="3" key="2">
    <citation type="submission" date="2025-08" db="UniProtKB">
        <authorList>
            <consortium name="Ensembl"/>
        </authorList>
    </citation>
    <scope>IDENTIFICATION</scope>
</reference>
<dbReference type="Ensembl" id="ENSGWIT00000052816.1">
    <property type="protein sequence ID" value="ENSGWIP00000048851.1"/>
    <property type="gene ID" value="ENSGWIG00000023887.1"/>
</dbReference>
<dbReference type="GO" id="GO:0003677">
    <property type="term" value="F:DNA binding"/>
    <property type="evidence" value="ECO:0007669"/>
    <property type="project" value="InterPro"/>
</dbReference>
<dbReference type="GO" id="GO:0015074">
    <property type="term" value="P:DNA integration"/>
    <property type="evidence" value="ECO:0007669"/>
    <property type="project" value="InterPro"/>
</dbReference>
<reference evidence="3" key="1">
    <citation type="submission" date="2020-06" db="EMBL/GenBank/DDBJ databases">
        <authorList>
            <consortium name="Wellcome Sanger Institute Data Sharing"/>
        </authorList>
    </citation>
    <scope>NUCLEOTIDE SEQUENCE [LARGE SCALE GENOMIC DNA]</scope>
</reference>
<evidence type="ECO:0000256" key="1">
    <source>
        <dbReference type="SAM" id="MobiDB-lite"/>
    </source>
</evidence>
<accession>A0A8C5HUA9</accession>
<reference evidence="3" key="3">
    <citation type="submission" date="2025-09" db="UniProtKB">
        <authorList>
            <consortium name="Ensembl"/>
        </authorList>
    </citation>
    <scope>IDENTIFICATION</scope>
</reference>
<dbReference type="InterPro" id="IPR009057">
    <property type="entry name" value="Homeodomain-like_sf"/>
</dbReference>
<dbReference type="Pfam" id="PF01498">
    <property type="entry name" value="HTH_Tnp_Tc3_2"/>
    <property type="match status" value="1"/>
</dbReference>
<feature type="region of interest" description="Disordered" evidence="1">
    <location>
        <begin position="94"/>
        <end position="121"/>
    </location>
</feature>
<organism evidence="3 4">
    <name type="scientific">Gouania willdenowi</name>
    <name type="common">Blunt-snouted clingfish</name>
    <name type="synonym">Lepadogaster willdenowi</name>
    <dbReference type="NCBI Taxonomy" id="441366"/>
    <lineage>
        <taxon>Eukaryota</taxon>
        <taxon>Metazoa</taxon>
        <taxon>Chordata</taxon>
        <taxon>Craniata</taxon>
        <taxon>Vertebrata</taxon>
        <taxon>Euteleostomi</taxon>
        <taxon>Actinopterygii</taxon>
        <taxon>Neopterygii</taxon>
        <taxon>Teleostei</taxon>
        <taxon>Neoteleostei</taxon>
        <taxon>Acanthomorphata</taxon>
        <taxon>Ovalentaria</taxon>
        <taxon>Blenniimorphae</taxon>
        <taxon>Blenniiformes</taxon>
        <taxon>Gobiesocoidei</taxon>
        <taxon>Gobiesocidae</taxon>
        <taxon>Gobiesocinae</taxon>
        <taxon>Gouania</taxon>
    </lineage>
</organism>
<dbReference type="InterPro" id="IPR036388">
    <property type="entry name" value="WH-like_DNA-bd_sf"/>
</dbReference>
<evidence type="ECO:0000313" key="3">
    <source>
        <dbReference type="Ensembl" id="ENSGWIP00000048851.1"/>
    </source>
</evidence>
<evidence type="ECO:0000259" key="2">
    <source>
        <dbReference type="Pfam" id="PF01498"/>
    </source>
</evidence>
<sequence>KGKEKKKGKSLRNVAKDVGLSQSAVSTIWTKYKQHGKVVKGKRTGRRRKTSKHQDRKLKAICLENRKLTAKQMRNKWAETGVCVRTVRNRLKGMRFTSRKAQRKPSLTAKQRGKKKNQATKSALDKVMMLELSFGAVPMRFIKITG</sequence>
<dbReference type="Gene3D" id="1.10.10.10">
    <property type="entry name" value="Winged helix-like DNA-binding domain superfamily/Winged helix DNA-binding domain"/>
    <property type="match status" value="1"/>
</dbReference>
<dbReference type="AlphaFoldDB" id="A0A8C5HUA9"/>
<feature type="region of interest" description="Disordered" evidence="1">
    <location>
        <begin position="36"/>
        <end position="56"/>
    </location>
</feature>
<evidence type="ECO:0000313" key="4">
    <source>
        <dbReference type="Proteomes" id="UP000694680"/>
    </source>
</evidence>
<dbReference type="InterPro" id="IPR002492">
    <property type="entry name" value="Transposase_Tc1-like"/>
</dbReference>